<dbReference type="STRING" id="106549.A0A540MM17"/>
<accession>A0A540MM17</accession>
<protein>
    <recommendedName>
        <fullName evidence="4">SP-RING-type domain-containing protein</fullName>
    </recommendedName>
</protein>
<dbReference type="Proteomes" id="UP000315295">
    <property type="component" value="Unassembled WGS sequence"/>
</dbReference>
<name>A0A540MM17_MALBA</name>
<evidence type="ECO:0000313" key="3">
    <source>
        <dbReference type="Proteomes" id="UP000315295"/>
    </source>
</evidence>
<organism evidence="2 3">
    <name type="scientific">Malus baccata</name>
    <name type="common">Siberian crab apple</name>
    <name type="synonym">Pyrus baccata</name>
    <dbReference type="NCBI Taxonomy" id="106549"/>
    <lineage>
        <taxon>Eukaryota</taxon>
        <taxon>Viridiplantae</taxon>
        <taxon>Streptophyta</taxon>
        <taxon>Embryophyta</taxon>
        <taxon>Tracheophyta</taxon>
        <taxon>Spermatophyta</taxon>
        <taxon>Magnoliopsida</taxon>
        <taxon>eudicotyledons</taxon>
        <taxon>Gunneridae</taxon>
        <taxon>Pentapetalae</taxon>
        <taxon>rosids</taxon>
        <taxon>fabids</taxon>
        <taxon>Rosales</taxon>
        <taxon>Rosaceae</taxon>
        <taxon>Amygdaloideae</taxon>
        <taxon>Maleae</taxon>
        <taxon>Malus</taxon>
    </lineage>
</organism>
<proteinExistence type="predicted"/>
<dbReference type="InterPro" id="IPR013083">
    <property type="entry name" value="Znf_RING/FYVE/PHD"/>
</dbReference>
<dbReference type="AlphaFoldDB" id="A0A540MM17"/>
<keyword evidence="3" id="KW-1185">Reference proteome</keyword>
<reference evidence="2 3" key="1">
    <citation type="journal article" date="2019" name="G3 (Bethesda)">
        <title>Sequencing of a Wild Apple (Malus baccata) Genome Unravels the Differences Between Cultivated and Wild Apple Species Regarding Disease Resistance and Cold Tolerance.</title>
        <authorList>
            <person name="Chen X."/>
        </authorList>
    </citation>
    <scope>NUCLEOTIDE SEQUENCE [LARGE SCALE GENOMIC DNA]</scope>
    <source>
        <strain evidence="3">cv. Shandingzi</strain>
        <tissue evidence="2">Leaves</tissue>
    </source>
</reference>
<comment type="caution">
    <text evidence="2">The sequence shown here is derived from an EMBL/GenBank/DDBJ whole genome shotgun (WGS) entry which is preliminary data.</text>
</comment>
<evidence type="ECO:0008006" key="4">
    <source>
        <dbReference type="Google" id="ProtNLM"/>
    </source>
</evidence>
<gene>
    <name evidence="2" type="ORF">C1H46_014594</name>
</gene>
<dbReference type="EMBL" id="VIEB01000227">
    <property type="protein sequence ID" value="TQD99856.1"/>
    <property type="molecule type" value="Genomic_DNA"/>
</dbReference>
<dbReference type="Gene3D" id="3.30.40.10">
    <property type="entry name" value="Zinc/RING finger domain, C3HC4 (zinc finger)"/>
    <property type="match status" value="1"/>
</dbReference>
<sequence length="133" mass="14691">MPLAPKPENFNPGDLSCSPSDLSRSPGQVLRLGVLPLAFPVPSYIYFSSHYTVVDLSNAKVFSWCIFPPNVKGHIMHYLRENNTRCPVAACPVKLKSNKVNDDPLLAAAIDELCKTQNQNVTADVMDIAEFEE</sequence>
<feature type="region of interest" description="Disordered" evidence="1">
    <location>
        <begin position="1"/>
        <end position="21"/>
    </location>
</feature>
<evidence type="ECO:0000256" key="1">
    <source>
        <dbReference type="SAM" id="MobiDB-lite"/>
    </source>
</evidence>
<evidence type="ECO:0000313" key="2">
    <source>
        <dbReference type="EMBL" id="TQD99856.1"/>
    </source>
</evidence>